<evidence type="ECO:0000313" key="2">
    <source>
        <dbReference type="EMBL" id="OQP66726.1"/>
    </source>
</evidence>
<accession>A0A1V9G8D0</accession>
<comment type="caution">
    <text evidence="2">The sequence shown here is derived from an EMBL/GenBank/DDBJ whole genome shotgun (WGS) entry which is preliminary data.</text>
</comment>
<reference evidence="3" key="1">
    <citation type="submission" date="2016-04" db="EMBL/GenBank/DDBJ databases">
        <authorList>
            <person name="Chen L."/>
            <person name="Zhuang W."/>
            <person name="Wang G."/>
        </authorList>
    </citation>
    <scope>NUCLEOTIDE SEQUENCE [LARGE SCALE GENOMIC DNA]</scope>
    <source>
        <strain evidence="3">208</strain>
    </source>
</reference>
<evidence type="ECO:0008006" key="4">
    <source>
        <dbReference type="Google" id="ProtNLM"/>
    </source>
</evidence>
<organism evidence="2 3">
    <name type="scientific">Niastella populi</name>
    <dbReference type="NCBI Taxonomy" id="550983"/>
    <lineage>
        <taxon>Bacteria</taxon>
        <taxon>Pseudomonadati</taxon>
        <taxon>Bacteroidota</taxon>
        <taxon>Chitinophagia</taxon>
        <taxon>Chitinophagales</taxon>
        <taxon>Chitinophagaceae</taxon>
        <taxon>Niastella</taxon>
    </lineage>
</organism>
<evidence type="ECO:0000256" key="1">
    <source>
        <dbReference type="SAM" id="Phobius"/>
    </source>
</evidence>
<evidence type="ECO:0000313" key="3">
    <source>
        <dbReference type="Proteomes" id="UP000192276"/>
    </source>
</evidence>
<dbReference type="Proteomes" id="UP000192276">
    <property type="component" value="Unassembled WGS sequence"/>
</dbReference>
<sequence length="258" mass="29815">MIASFVLNSKAEFLKSKRTAAFWITVVGAAFVPIVSSIMLVARPGHFIPALKKDPWQLIIIDNWQAGAFFLLPMFVILVTSLVVQTEYKNNTWKQVYASPRTIADIFFSRFIVIHTLILLAFILFNAFIIITACAANLLQKGYTFFDHPVPWKTLFALTIKLYFSVLAITSIQYWLSLRFRNFIIPVGIGLALLITGFMINQWEQLYCYPYMYPIIFFWPDFQKKAAFVNKAQVFDTIWFAVVLGIAYWDMVTRREKG</sequence>
<protein>
    <recommendedName>
        <fullName evidence="4">ABC transporter permease</fullName>
    </recommendedName>
</protein>
<dbReference type="STRING" id="550983.A4R26_13215"/>
<feature type="transmembrane region" description="Helical" evidence="1">
    <location>
        <begin position="64"/>
        <end position="84"/>
    </location>
</feature>
<name>A0A1V9G8D0_9BACT</name>
<dbReference type="RefSeq" id="WP_081162292.1">
    <property type="nucleotide sequence ID" value="NZ_LWBP01000045.1"/>
</dbReference>
<dbReference type="Pfam" id="PF12730">
    <property type="entry name" value="ABC2_membrane_4"/>
    <property type="match status" value="1"/>
</dbReference>
<feature type="transmembrane region" description="Helical" evidence="1">
    <location>
        <begin position="154"/>
        <end position="176"/>
    </location>
</feature>
<feature type="transmembrane region" description="Helical" evidence="1">
    <location>
        <begin position="183"/>
        <end position="203"/>
    </location>
</feature>
<gene>
    <name evidence="2" type="ORF">A4R26_13215</name>
</gene>
<dbReference type="PANTHER" id="PTHR37305:SF1">
    <property type="entry name" value="MEMBRANE PROTEIN"/>
    <property type="match status" value="1"/>
</dbReference>
<dbReference type="EMBL" id="LWBP01000045">
    <property type="protein sequence ID" value="OQP66726.1"/>
    <property type="molecule type" value="Genomic_DNA"/>
</dbReference>
<dbReference type="PANTHER" id="PTHR37305">
    <property type="entry name" value="INTEGRAL MEMBRANE PROTEIN-RELATED"/>
    <property type="match status" value="1"/>
</dbReference>
<feature type="transmembrane region" description="Helical" evidence="1">
    <location>
        <begin position="111"/>
        <end position="139"/>
    </location>
</feature>
<keyword evidence="1" id="KW-0812">Transmembrane</keyword>
<feature type="transmembrane region" description="Helical" evidence="1">
    <location>
        <begin position="232"/>
        <end position="249"/>
    </location>
</feature>
<keyword evidence="1" id="KW-0472">Membrane</keyword>
<dbReference type="CDD" id="cd21809">
    <property type="entry name" value="ABC-2_lan_permease-like"/>
    <property type="match status" value="1"/>
</dbReference>
<dbReference type="OrthoDB" id="5946463at2"/>
<proteinExistence type="predicted"/>
<dbReference type="AlphaFoldDB" id="A0A1V9G8D0"/>
<keyword evidence="3" id="KW-1185">Reference proteome</keyword>
<feature type="transmembrane region" description="Helical" evidence="1">
    <location>
        <begin position="20"/>
        <end position="44"/>
    </location>
</feature>
<keyword evidence="1" id="KW-1133">Transmembrane helix</keyword>